<dbReference type="InterPro" id="IPR002656">
    <property type="entry name" value="Acyl_transf_3_dom"/>
</dbReference>
<evidence type="ECO:0000256" key="8">
    <source>
        <dbReference type="SAM" id="Phobius"/>
    </source>
</evidence>
<dbReference type="GO" id="GO:0016747">
    <property type="term" value="F:acyltransferase activity, transferring groups other than amino-acyl groups"/>
    <property type="evidence" value="ECO:0007669"/>
    <property type="project" value="InterPro"/>
</dbReference>
<evidence type="ECO:0000256" key="5">
    <source>
        <dbReference type="ARBA" id="ARBA00022989"/>
    </source>
</evidence>
<evidence type="ECO:0000259" key="9">
    <source>
        <dbReference type="Pfam" id="PF01757"/>
    </source>
</evidence>
<keyword evidence="7 11" id="KW-0012">Acyltransferase</keyword>
<feature type="transmembrane region" description="Helical" evidence="8">
    <location>
        <begin position="380"/>
        <end position="403"/>
    </location>
</feature>
<dbReference type="InterPro" id="IPR036514">
    <property type="entry name" value="SGNH_hydro_sf"/>
</dbReference>
<feature type="domain" description="Acyltransferase 3" evidence="9">
    <location>
        <begin position="21"/>
        <end position="359"/>
    </location>
</feature>
<sequence>MTSASPARTPHPHRSLTYRPAVDGLRALAVLAVVVYHGVERALPGGWFGVDVFFVISGFLITSLLLAEHRRWGSIHLAGFWLARMRRLLPALFLVLLAVVALTALLSPVGQRASVGTDVLATLGYVANWRFLLGDEAYFAQIAVPSPLRHTWSLAVEEQFYLLFPLVLSLLLVWTRRRVRIALVLGGLALVSAALMAGLHTPGADVSRVYYGTDTRAHELLAGAMVAALVARGPGALPAAVARRVDQAARVAALPALLLVLSCFWWATAAQDALLGGLLLPMCLAVAVVVLAAASSTPSPTQRLLALEPLRRVGLVSYGLYLWHWPVMIFLTPARTGLPELATFALQVVLSLALAAASYRWVEQPVRHHGVRALVPRVPALGRAVAVASVPALVVGAATLPALGSALRPASTDPADVVTIQAGPYRPGPERLDVLLVGNSVPASLLEAYDSSAYPDLAVTGHTHVGCDALPADKVNGGALVRTPAECRQWRDDWSAAVLEAKADVVALFVPHTFLTDRSVDGRTLTFGSPEYERYLREQLAAMVDDLSVGGARVVLVDVACHRMPDLGGNEEVTRTNDDRYVQRLNDVVRDWASTRDLPVVDQYALLCDGGYRPMLGDDELYGDGIHFTQDSGETFWTWLAPQLQAVGEDRPLTTLAGS</sequence>
<feature type="transmembrane region" description="Helical" evidence="8">
    <location>
        <begin position="45"/>
        <end position="67"/>
    </location>
</feature>
<reference evidence="11 12" key="1">
    <citation type="submission" date="2019-09" db="EMBL/GenBank/DDBJ databases">
        <title>Complete Genome Sequence of Janibacter melonis M714 with both human health impact and industrial applications.</title>
        <authorList>
            <person name="Jin M."/>
            <person name="Zhao Q.R."/>
        </authorList>
    </citation>
    <scope>NUCLEOTIDE SEQUENCE [LARGE SCALE GENOMIC DNA]</scope>
    <source>
        <strain evidence="11 12">M714</strain>
    </source>
</reference>
<dbReference type="Pfam" id="PF01757">
    <property type="entry name" value="Acyl_transf_3"/>
    <property type="match status" value="1"/>
</dbReference>
<comment type="subcellular location">
    <subcellularLocation>
        <location evidence="1">Cell membrane</location>
        <topology evidence="1">Multi-pass membrane protein</topology>
    </subcellularLocation>
</comment>
<evidence type="ECO:0000256" key="7">
    <source>
        <dbReference type="ARBA" id="ARBA00023315"/>
    </source>
</evidence>
<gene>
    <name evidence="11" type="ORF">EEW87_006755</name>
</gene>
<keyword evidence="4 8" id="KW-0812">Transmembrane</keyword>
<evidence type="ECO:0000256" key="2">
    <source>
        <dbReference type="ARBA" id="ARBA00022475"/>
    </source>
</evidence>
<dbReference type="EMBL" id="CP044548">
    <property type="protein sequence ID" value="QFQ30075.2"/>
    <property type="molecule type" value="Genomic_DNA"/>
</dbReference>
<proteinExistence type="predicted"/>
<feature type="transmembrane region" description="Helical" evidence="8">
    <location>
        <begin position="220"/>
        <end position="241"/>
    </location>
</feature>
<feature type="domain" description="SGNH" evidence="10">
    <location>
        <begin position="428"/>
        <end position="630"/>
    </location>
</feature>
<dbReference type="PANTHER" id="PTHR23028">
    <property type="entry name" value="ACETYLTRANSFERASE"/>
    <property type="match status" value="1"/>
</dbReference>
<feature type="transmembrane region" description="Helical" evidence="8">
    <location>
        <begin position="341"/>
        <end position="359"/>
    </location>
</feature>
<evidence type="ECO:0000256" key="3">
    <source>
        <dbReference type="ARBA" id="ARBA00022679"/>
    </source>
</evidence>
<organism evidence="11 12">
    <name type="scientific">Janibacter melonis</name>
    <dbReference type="NCBI Taxonomy" id="262209"/>
    <lineage>
        <taxon>Bacteria</taxon>
        <taxon>Bacillati</taxon>
        <taxon>Actinomycetota</taxon>
        <taxon>Actinomycetes</taxon>
        <taxon>Micrococcales</taxon>
        <taxon>Intrasporangiaceae</taxon>
        <taxon>Janibacter</taxon>
    </lineage>
</organism>
<dbReference type="KEGG" id="jme:EEW87_006755"/>
<feature type="transmembrane region" description="Helical" evidence="8">
    <location>
        <begin position="315"/>
        <end position="335"/>
    </location>
</feature>
<feature type="transmembrane region" description="Helical" evidence="8">
    <location>
        <begin position="273"/>
        <end position="294"/>
    </location>
</feature>
<dbReference type="InterPro" id="IPR050879">
    <property type="entry name" value="Acyltransferase_3"/>
</dbReference>
<dbReference type="Gene3D" id="3.40.50.1110">
    <property type="entry name" value="SGNH hydrolase"/>
    <property type="match status" value="1"/>
</dbReference>
<feature type="transmembrane region" description="Helical" evidence="8">
    <location>
        <begin position="88"/>
        <end position="106"/>
    </location>
</feature>
<keyword evidence="3 11" id="KW-0808">Transferase</keyword>
<accession>A0A5P8FKH5</accession>
<dbReference type="AlphaFoldDB" id="A0A5P8FKH5"/>
<dbReference type="PANTHER" id="PTHR23028:SF53">
    <property type="entry name" value="ACYL_TRANSF_3 DOMAIN-CONTAINING PROTEIN"/>
    <property type="match status" value="1"/>
</dbReference>
<feature type="transmembrane region" description="Helical" evidence="8">
    <location>
        <begin position="182"/>
        <end position="200"/>
    </location>
</feature>
<name>A0A5P8FKH5_9MICO</name>
<dbReference type="SUPFAM" id="SSF52266">
    <property type="entry name" value="SGNH hydrolase"/>
    <property type="match status" value="1"/>
</dbReference>
<dbReference type="GO" id="GO:0005886">
    <property type="term" value="C:plasma membrane"/>
    <property type="evidence" value="ECO:0007669"/>
    <property type="project" value="UniProtKB-SubCell"/>
</dbReference>
<dbReference type="InterPro" id="IPR043968">
    <property type="entry name" value="SGNH"/>
</dbReference>
<evidence type="ECO:0000313" key="12">
    <source>
        <dbReference type="Proteomes" id="UP000271708"/>
    </source>
</evidence>
<feature type="transmembrane region" description="Helical" evidence="8">
    <location>
        <begin position="159"/>
        <end position="175"/>
    </location>
</feature>
<protein>
    <submittedName>
        <fullName evidence="11">Acyltransferase family protein</fullName>
    </submittedName>
</protein>
<keyword evidence="6 8" id="KW-0472">Membrane</keyword>
<evidence type="ECO:0000259" key="10">
    <source>
        <dbReference type="Pfam" id="PF19040"/>
    </source>
</evidence>
<dbReference type="Proteomes" id="UP000271708">
    <property type="component" value="Chromosome"/>
</dbReference>
<evidence type="ECO:0000256" key="6">
    <source>
        <dbReference type="ARBA" id="ARBA00023136"/>
    </source>
</evidence>
<dbReference type="GO" id="GO:0009103">
    <property type="term" value="P:lipopolysaccharide biosynthetic process"/>
    <property type="evidence" value="ECO:0007669"/>
    <property type="project" value="TreeGrafter"/>
</dbReference>
<evidence type="ECO:0000256" key="4">
    <source>
        <dbReference type="ARBA" id="ARBA00022692"/>
    </source>
</evidence>
<dbReference type="Pfam" id="PF19040">
    <property type="entry name" value="SGNH"/>
    <property type="match status" value="1"/>
</dbReference>
<keyword evidence="2" id="KW-1003">Cell membrane</keyword>
<evidence type="ECO:0000256" key="1">
    <source>
        <dbReference type="ARBA" id="ARBA00004651"/>
    </source>
</evidence>
<evidence type="ECO:0000313" key="11">
    <source>
        <dbReference type="EMBL" id="QFQ30075.2"/>
    </source>
</evidence>
<keyword evidence="5 8" id="KW-1133">Transmembrane helix</keyword>
<feature type="transmembrane region" description="Helical" evidence="8">
    <location>
        <begin position="248"/>
        <end position="267"/>
    </location>
</feature>